<sequence length="262" mass="28204">MAFNGGLQSKIQVNLSRRRASSKSRRLVHGCCLVGDRSVRQRATALLLHAVPRAPAAVVAAASTAAGAVAAAPLSPPRRCRRRCCCRAAAETPFLLAGVPYLLLAGVLCDSRATSWSWNRRPRHRLAADGAALLVAVPTAAATGELLRVAPRCWFAPPCRSRCHSSATSPAHRSPPWLAAALAARALASPANHRLRPRRYEPLPVCRSSTALLSLSLSLSLSLCCFSLSFRFFLMKKSNVSSRFARSGTRGTSKTYLFKCFP</sequence>
<keyword evidence="1" id="KW-1133">Transmembrane helix</keyword>
<protein>
    <submittedName>
        <fullName evidence="2">Uncharacterized protein</fullName>
    </submittedName>
</protein>
<feature type="transmembrane region" description="Helical" evidence="1">
    <location>
        <begin position="211"/>
        <end position="234"/>
    </location>
</feature>
<keyword evidence="1" id="KW-0812">Transmembrane</keyword>
<keyword evidence="3" id="KW-1185">Reference proteome</keyword>
<gene>
    <name evidence="2" type="ORF">Scep_019666</name>
</gene>
<proteinExistence type="predicted"/>
<comment type="caution">
    <text evidence="2">The sequence shown here is derived from an EMBL/GenBank/DDBJ whole genome shotgun (WGS) entry which is preliminary data.</text>
</comment>
<evidence type="ECO:0000313" key="3">
    <source>
        <dbReference type="Proteomes" id="UP001419268"/>
    </source>
</evidence>
<name>A0AAP0NLL0_9MAGN</name>
<keyword evidence="1" id="KW-0472">Membrane</keyword>
<dbReference type="AlphaFoldDB" id="A0AAP0NLL0"/>
<organism evidence="2 3">
    <name type="scientific">Stephania cephalantha</name>
    <dbReference type="NCBI Taxonomy" id="152367"/>
    <lineage>
        <taxon>Eukaryota</taxon>
        <taxon>Viridiplantae</taxon>
        <taxon>Streptophyta</taxon>
        <taxon>Embryophyta</taxon>
        <taxon>Tracheophyta</taxon>
        <taxon>Spermatophyta</taxon>
        <taxon>Magnoliopsida</taxon>
        <taxon>Ranunculales</taxon>
        <taxon>Menispermaceae</taxon>
        <taxon>Menispermoideae</taxon>
        <taxon>Cissampelideae</taxon>
        <taxon>Stephania</taxon>
    </lineage>
</organism>
<dbReference type="Proteomes" id="UP001419268">
    <property type="component" value="Unassembled WGS sequence"/>
</dbReference>
<evidence type="ECO:0000313" key="2">
    <source>
        <dbReference type="EMBL" id="KAK9112147.1"/>
    </source>
</evidence>
<dbReference type="EMBL" id="JBBNAG010000008">
    <property type="protein sequence ID" value="KAK9112147.1"/>
    <property type="molecule type" value="Genomic_DNA"/>
</dbReference>
<accession>A0AAP0NLL0</accession>
<evidence type="ECO:0000256" key="1">
    <source>
        <dbReference type="SAM" id="Phobius"/>
    </source>
</evidence>
<reference evidence="2 3" key="1">
    <citation type="submission" date="2024-01" db="EMBL/GenBank/DDBJ databases">
        <title>Genome assemblies of Stephania.</title>
        <authorList>
            <person name="Yang L."/>
        </authorList>
    </citation>
    <scope>NUCLEOTIDE SEQUENCE [LARGE SCALE GENOMIC DNA]</scope>
    <source>
        <strain evidence="2">JXDWG</strain>
        <tissue evidence="2">Leaf</tissue>
    </source>
</reference>